<dbReference type="EMBL" id="BNFF01000001">
    <property type="protein sequence ID" value="GHK51369.1"/>
    <property type="molecule type" value="Genomic_DNA"/>
</dbReference>
<dbReference type="Proteomes" id="UP000655094">
    <property type="component" value="Unassembled WGS sequence"/>
</dbReference>
<sequence>MAERSQRRIGRIVTLHQHRGERPGAVAEPCHFPRRGEVGLALVNDGHRGIAGIKIDAAGQTADGKGDMSKTDINTLHG</sequence>
<dbReference type="AlphaFoldDB" id="A0A919HMR6"/>
<proteinExistence type="predicted"/>
<evidence type="ECO:0000313" key="2">
    <source>
        <dbReference type="Proteomes" id="UP000655094"/>
    </source>
</evidence>
<gene>
    <name evidence="1" type="ORF">KPZU09_11050</name>
</gene>
<protein>
    <submittedName>
        <fullName evidence="1">Uncharacterized protein</fullName>
    </submittedName>
</protein>
<reference evidence="1" key="1">
    <citation type="submission" date="2020-10" db="EMBL/GenBank/DDBJ databases">
        <title>Genome Sequence of ESBL Producing Zambian Clinical Strains.</title>
        <authorList>
            <person name="Shawa M."/>
            <person name="Furuta Y."/>
            <person name="Simbotwe M."/>
            <person name="Mulenga E."/>
            <person name="Mubanga M."/>
            <person name="Mulenga G."/>
            <person name="Kaile C."/>
            <person name="Zorigt T."/>
            <person name="Hang'ombe B."/>
            <person name="Higashi H."/>
        </authorList>
    </citation>
    <scope>NUCLEOTIDE SEQUENCE</scope>
    <source>
        <strain evidence="1">Zam_UTH_09</strain>
    </source>
</reference>
<accession>A0A919HMR6</accession>
<name>A0A919HMR6_KLEPN</name>
<comment type="caution">
    <text evidence="1">The sequence shown here is derived from an EMBL/GenBank/DDBJ whole genome shotgun (WGS) entry which is preliminary data.</text>
</comment>
<evidence type="ECO:0000313" key="1">
    <source>
        <dbReference type="EMBL" id="GHK51369.1"/>
    </source>
</evidence>
<organism evidence="1 2">
    <name type="scientific">Klebsiella pneumoniae</name>
    <dbReference type="NCBI Taxonomy" id="573"/>
    <lineage>
        <taxon>Bacteria</taxon>
        <taxon>Pseudomonadati</taxon>
        <taxon>Pseudomonadota</taxon>
        <taxon>Gammaproteobacteria</taxon>
        <taxon>Enterobacterales</taxon>
        <taxon>Enterobacteriaceae</taxon>
        <taxon>Klebsiella/Raoultella group</taxon>
        <taxon>Klebsiella</taxon>
        <taxon>Klebsiella pneumoniae complex</taxon>
    </lineage>
</organism>